<organism evidence="2 3">
    <name type="scientific">Coprobacillus cateniformis</name>
    <dbReference type="NCBI Taxonomy" id="100884"/>
    <lineage>
        <taxon>Bacteria</taxon>
        <taxon>Bacillati</taxon>
        <taxon>Bacillota</taxon>
        <taxon>Erysipelotrichia</taxon>
        <taxon>Erysipelotrichales</taxon>
        <taxon>Coprobacillaceae</taxon>
        <taxon>Coprobacillus</taxon>
    </lineage>
</organism>
<keyword evidence="1" id="KW-0472">Membrane</keyword>
<evidence type="ECO:0000313" key="2">
    <source>
        <dbReference type="EMBL" id="EFW06033.1"/>
    </source>
</evidence>
<comment type="caution">
    <text evidence="2">The sequence shown here is derived from an EMBL/GenBank/DDBJ whole genome shotgun (WGS) entry which is preliminary data.</text>
</comment>
<dbReference type="RefSeq" id="WP_008787788.1">
    <property type="nucleotide sequence ID" value="NZ_AKCB01000001.1"/>
</dbReference>
<gene>
    <name evidence="2" type="ORF">HMPREF9488_00672</name>
</gene>
<sequence>MKSINDESFQTFGNIIDEDISDVIAYVATNVHPPKLGNRYYSSVPAVEQFSSVQKVYGYMEVMAGVISGHIMCFMIFWLLVIFM</sequence>
<protein>
    <submittedName>
        <fullName evidence="2">Uncharacterized protein</fullName>
    </submittedName>
</protein>
<accession>E7G7F8</accession>
<dbReference type="Pfam" id="PF16161">
    <property type="entry name" value="DUF4867"/>
    <property type="match status" value="1"/>
</dbReference>
<dbReference type="GeneID" id="78228917"/>
<name>E7G7F8_9FIRM</name>
<dbReference type="InterPro" id="IPR032358">
    <property type="entry name" value="DUF4867"/>
</dbReference>
<keyword evidence="3" id="KW-1185">Reference proteome</keyword>
<dbReference type="AlphaFoldDB" id="E7G7F8"/>
<dbReference type="Proteomes" id="UP000003157">
    <property type="component" value="Unassembled WGS sequence"/>
</dbReference>
<feature type="transmembrane region" description="Helical" evidence="1">
    <location>
        <begin position="62"/>
        <end position="83"/>
    </location>
</feature>
<evidence type="ECO:0000256" key="1">
    <source>
        <dbReference type="SAM" id="Phobius"/>
    </source>
</evidence>
<evidence type="ECO:0000313" key="3">
    <source>
        <dbReference type="Proteomes" id="UP000003157"/>
    </source>
</evidence>
<dbReference type="OrthoDB" id="358393at2"/>
<dbReference type="STRING" id="100884.GCA_000269565_01035"/>
<dbReference type="HOGENOM" id="CLU_2521880_0_0_9"/>
<reference evidence="2 3" key="1">
    <citation type="submission" date="2010-12" db="EMBL/GenBank/DDBJ databases">
        <title>The Genome Sequence of Coprobacillus sp. strain 29_1.</title>
        <authorList>
            <consortium name="The Broad Institute Genome Sequencing Platform"/>
            <person name="Earl A."/>
            <person name="Ward D."/>
            <person name="Feldgarden M."/>
            <person name="Gevers D."/>
            <person name="Daigneault M."/>
            <person name="Sibley C.D."/>
            <person name="White A."/>
            <person name="Strauss J."/>
            <person name="Allen-Vercoe E."/>
            <person name="Young S.K."/>
            <person name="Zeng Q."/>
            <person name="Gargeya S."/>
            <person name="Fitzgerald M."/>
            <person name="Haas B."/>
            <person name="Abouelleil A."/>
            <person name="Alvarado L."/>
            <person name="Arachchi H.M."/>
            <person name="Berlin A."/>
            <person name="Brown A."/>
            <person name="Chapman S.B."/>
            <person name="Chen Z."/>
            <person name="Dunbar C."/>
            <person name="Freedman E."/>
            <person name="Gearin G."/>
            <person name="Gellesch M."/>
            <person name="Goldberg J."/>
            <person name="Griggs A."/>
            <person name="Gujja S."/>
            <person name="Heilman E."/>
            <person name="Heiman D."/>
            <person name="Howarth C."/>
            <person name="Larson L."/>
            <person name="Lui A."/>
            <person name="MacDonald P.J.P."/>
            <person name="Mehta T."/>
            <person name="Montmayeur A."/>
            <person name="Murphy C."/>
            <person name="Neiman D."/>
            <person name="Pearson M."/>
            <person name="Priest M."/>
            <person name="Roberts A."/>
            <person name="Saif S."/>
            <person name="Shea T."/>
            <person name="Shenoy N."/>
            <person name="Sisk P."/>
            <person name="Stolte C."/>
            <person name="Sykes S."/>
            <person name="White J."/>
            <person name="Yandava C."/>
            <person name="Nusbaum C."/>
            <person name="Birren B."/>
        </authorList>
    </citation>
    <scope>NUCLEOTIDE SEQUENCE [LARGE SCALE GENOMIC DNA]</scope>
    <source>
        <strain evidence="2 3">29_1</strain>
    </source>
</reference>
<proteinExistence type="predicted"/>
<keyword evidence="1" id="KW-1133">Transmembrane helix</keyword>
<dbReference type="EMBL" id="ADKX01000009">
    <property type="protein sequence ID" value="EFW06033.1"/>
    <property type="molecule type" value="Genomic_DNA"/>
</dbReference>
<keyword evidence="1" id="KW-0812">Transmembrane</keyword>